<reference evidence="8" key="2">
    <citation type="submission" date="2012-11" db="EMBL/GenBank/DDBJ databases">
        <authorList>
            <person name="Kuo A."/>
            <person name="Curtis B.A."/>
            <person name="Tanifuji G."/>
            <person name="Burki F."/>
            <person name="Gruber A."/>
            <person name="Irimia M."/>
            <person name="Maruyama S."/>
            <person name="Arias M.C."/>
            <person name="Ball S.G."/>
            <person name="Gile G.H."/>
            <person name="Hirakawa Y."/>
            <person name="Hopkins J.F."/>
            <person name="Rensing S.A."/>
            <person name="Schmutz J."/>
            <person name="Symeonidi A."/>
            <person name="Elias M."/>
            <person name="Eveleigh R.J."/>
            <person name="Herman E.K."/>
            <person name="Klute M.J."/>
            <person name="Nakayama T."/>
            <person name="Obornik M."/>
            <person name="Reyes-Prieto A."/>
            <person name="Armbrust E.V."/>
            <person name="Aves S.J."/>
            <person name="Beiko R.G."/>
            <person name="Coutinho P."/>
            <person name="Dacks J.B."/>
            <person name="Durnford D.G."/>
            <person name="Fast N.M."/>
            <person name="Green B.R."/>
            <person name="Grisdale C."/>
            <person name="Hempe F."/>
            <person name="Henrissat B."/>
            <person name="Hoppner M.P."/>
            <person name="Ishida K.-I."/>
            <person name="Kim E."/>
            <person name="Koreny L."/>
            <person name="Kroth P.G."/>
            <person name="Liu Y."/>
            <person name="Malik S.-B."/>
            <person name="Maier U.G."/>
            <person name="McRose D."/>
            <person name="Mock T."/>
            <person name="Neilson J.A."/>
            <person name="Onodera N.T."/>
            <person name="Poole A.M."/>
            <person name="Pritham E.J."/>
            <person name="Richards T.A."/>
            <person name="Rocap G."/>
            <person name="Roy S.W."/>
            <person name="Sarai C."/>
            <person name="Schaack S."/>
            <person name="Shirato S."/>
            <person name="Slamovits C.H."/>
            <person name="Spencer D.F."/>
            <person name="Suzuki S."/>
            <person name="Worden A.Z."/>
            <person name="Zauner S."/>
            <person name="Barry K."/>
            <person name="Bell C."/>
            <person name="Bharti A.K."/>
            <person name="Crow J.A."/>
            <person name="Grimwood J."/>
            <person name="Kramer R."/>
            <person name="Lindquist E."/>
            <person name="Lucas S."/>
            <person name="Salamov A."/>
            <person name="McFadden G.I."/>
            <person name="Lane C.E."/>
            <person name="Keeling P.J."/>
            <person name="Gray M.W."/>
            <person name="Grigoriev I.V."/>
            <person name="Archibald J.M."/>
        </authorList>
    </citation>
    <scope>NUCLEOTIDE SEQUENCE</scope>
    <source>
        <strain evidence="8">CCMP2712</strain>
    </source>
</reference>
<reference evidence="6 8" key="1">
    <citation type="journal article" date="2012" name="Nature">
        <title>Algal genomes reveal evolutionary mosaicism and the fate of nucleomorphs.</title>
        <authorList>
            <consortium name="DOE Joint Genome Institute"/>
            <person name="Curtis B.A."/>
            <person name="Tanifuji G."/>
            <person name="Burki F."/>
            <person name="Gruber A."/>
            <person name="Irimia M."/>
            <person name="Maruyama S."/>
            <person name="Arias M.C."/>
            <person name="Ball S.G."/>
            <person name="Gile G.H."/>
            <person name="Hirakawa Y."/>
            <person name="Hopkins J.F."/>
            <person name="Kuo A."/>
            <person name="Rensing S.A."/>
            <person name="Schmutz J."/>
            <person name="Symeonidi A."/>
            <person name="Elias M."/>
            <person name="Eveleigh R.J."/>
            <person name="Herman E.K."/>
            <person name="Klute M.J."/>
            <person name="Nakayama T."/>
            <person name="Obornik M."/>
            <person name="Reyes-Prieto A."/>
            <person name="Armbrust E.V."/>
            <person name="Aves S.J."/>
            <person name="Beiko R.G."/>
            <person name="Coutinho P."/>
            <person name="Dacks J.B."/>
            <person name="Durnford D.G."/>
            <person name="Fast N.M."/>
            <person name="Green B.R."/>
            <person name="Grisdale C.J."/>
            <person name="Hempel F."/>
            <person name="Henrissat B."/>
            <person name="Hoppner M.P."/>
            <person name="Ishida K."/>
            <person name="Kim E."/>
            <person name="Koreny L."/>
            <person name="Kroth P.G."/>
            <person name="Liu Y."/>
            <person name="Malik S.B."/>
            <person name="Maier U.G."/>
            <person name="McRose D."/>
            <person name="Mock T."/>
            <person name="Neilson J.A."/>
            <person name="Onodera N.T."/>
            <person name="Poole A.M."/>
            <person name="Pritham E.J."/>
            <person name="Richards T.A."/>
            <person name="Rocap G."/>
            <person name="Roy S.W."/>
            <person name="Sarai C."/>
            <person name="Schaack S."/>
            <person name="Shirato S."/>
            <person name="Slamovits C.H."/>
            <person name="Spencer D.F."/>
            <person name="Suzuki S."/>
            <person name="Worden A.Z."/>
            <person name="Zauner S."/>
            <person name="Barry K."/>
            <person name="Bell C."/>
            <person name="Bharti A.K."/>
            <person name="Crow J.A."/>
            <person name="Grimwood J."/>
            <person name="Kramer R."/>
            <person name="Lindquist E."/>
            <person name="Lucas S."/>
            <person name="Salamov A."/>
            <person name="McFadden G.I."/>
            <person name="Lane C.E."/>
            <person name="Keeling P.J."/>
            <person name="Gray M.W."/>
            <person name="Grigoriev I.V."/>
            <person name="Archibald J.M."/>
        </authorList>
    </citation>
    <scope>NUCLEOTIDE SEQUENCE</scope>
    <source>
        <strain evidence="6 8">CCMP2712</strain>
    </source>
</reference>
<feature type="compositionally biased region" description="Polar residues" evidence="3">
    <location>
        <begin position="1"/>
        <end position="24"/>
    </location>
</feature>
<keyword evidence="8" id="KW-1185">Reference proteome</keyword>
<evidence type="ECO:0000256" key="4">
    <source>
        <dbReference type="SAM" id="Phobius"/>
    </source>
</evidence>
<gene>
    <name evidence="6" type="ORF">GUITHDRAFT_110854</name>
</gene>
<keyword evidence="1" id="KW-0808">Transferase</keyword>
<dbReference type="PANTHER" id="PTHR10584">
    <property type="entry name" value="SUGAR KINASE"/>
    <property type="match status" value="1"/>
</dbReference>
<feature type="transmembrane region" description="Helical" evidence="4">
    <location>
        <begin position="148"/>
        <end position="170"/>
    </location>
</feature>
<feature type="domain" description="Carbohydrate kinase PfkB" evidence="5">
    <location>
        <begin position="189"/>
        <end position="433"/>
    </location>
</feature>
<evidence type="ECO:0000256" key="3">
    <source>
        <dbReference type="SAM" id="MobiDB-lite"/>
    </source>
</evidence>
<dbReference type="PANTHER" id="PTHR10584:SF166">
    <property type="entry name" value="RIBOKINASE"/>
    <property type="match status" value="1"/>
</dbReference>
<dbReference type="Pfam" id="PF00294">
    <property type="entry name" value="PfkB"/>
    <property type="match status" value="1"/>
</dbReference>
<dbReference type="HOGENOM" id="CLU_618886_0_0_1"/>
<proteinExistence type="predicted"/>
<evidence type="ECO:0000256" key="1">
    <source>
        <dbReference type="ARBA" id="ARBA00022679"/>
    </source>
</evidence>
<dbReference type="EnsemblProtists" id="EKX43125">
    <property type="protein sequence ID" value="EKX43125"/>
    <property type="gene ID" value="GUITHDRAFT_110854"/>
</dbReference>
<keyword evidence="4" id="KW-0812">Transmembrane</keyword>
<keyword evidence="2" id="KW-0418">Kinase</keyword>
<dbReference type="GO" id="GO:0016301">
    <property type="term" value="F:kinase activity"/>
    <property type="evidence" value="ECO:0007669"/>
    <property type="project" value="UniProtKB-KW"/>
</dbReference>
<dbReference type="RefSeq" id="XP_005830105.1">
    <property type="nucleotide sequence ID" value="XM_005830048.1"/>
</dbReference>
<keyword evidence="4" id="KW-1133">Transmembrane helix</keyword>
<feature type="transmembrane region" description="Helical" evidence="4">
    <location>
        <begin position="68"/>
        <end position="86"/>
    </location>
</feature>
<keyword evidence="4" id="KW-0472">Membrane</keyword>
<accession>L1J4V7</accession>
<dbReference type="AlphaFoldDB" id="L1J4V7"/>
<organism evidence="6">
    <name type="scientific">Guillardia theta (strain CCMP2712)</name>
    <name type="common">Cryptophyte</name>
    <dbReference type="NCBI Taxonomy" id="905079"/>
    <lineage>
        <taxon>Eukaryota</taxon>
        <taxon>Cryptophyceae</taxon>
        <taxon>Pyrenomonadales</taxon>
        <taxon>Geminigeraceae</taxon>
        <taxon>Guillardia</taxon>
    </lineage>
</organism>
<sequence length="443" mass="48228">MLLSSTPQEQQTSQVMRRSSSNPSLMEKEKMKQPQSVSTKDIFKKSMQMLYVNPEGSHIEGVEPHVKLDLMVGISCLSFALLAVFYGMMGRYAICAVVSVVTVTSVLSDAVFHGCTTLDLIDRYVATATALVVGYDCFRWMWEKPVELSVWVVALPTQVFLCIVPLCFLAKSRSCLIGSEEWRAPIVPSLGGCGAATSWLLAKLGNEVELVTNLGRDTFGMMSKSWLDAAGVKVAPSQANTAVNVIRTRGSQRMSSYYRGGKLVWQECTSCMPCGWLYMSGYSLVDSEDVKDMMVLARLRKFDKIALDTSPWFAGRTSAEEMLQHIDVLLGTEEELSHWTGGGQGEQLARACCRHGPKLVVVKRGAMGAAWATAHGGGEVETETIEGRSSVGAGDCFNARLLHGLARGEEAQEAVRAAVKVATELVRVGKGIAGIEHNIQQLV</sequence>
<dbReference type="KEGG" id="gtt:GUITHDRAFT_110854"/>
<dbReference type="GeneID" id="17299806"/>
<name>L1J4V7_GUITC</name>
<dbReference type="Proteomes" id="UP000011087">
    <property type="component" value="Unassembled WGS sequence"/>
</dbReference>
<dbReference type="EMBL" id="JH993012">
    <property type="protein sequence ID" value="EKX43125.1"/>
    <property type="molecule type" value="Genomic_DNA"/>
</dbReference>
<reference evidence="7" key="3">
    <citation type="submission" date="2016-03" db="UniProtKB">
        <authorList>
            <consortium name="EnsemblProtists"/>
        </authorList>
    </citation>
    <scope>IDENTIFICATION</scope>
</reference>
<dbReference type="PaxDb" id="55529-EKX43125"/>
<protein>
    <recommendedName>
        <fullName evidence="5">Carbohydrate kinase PfkB domain-containing protein</fullName>
    </recommendedName>
</protein>
<evidence type="ECO:0000313" key="7">
    <source>
        <dbReference type="EnsemblProtists" id="EKX43125"/>
    </source>
</evidence>
<feature type="region of interest" description="Disordered" evidence="3">
    <location>
        <begin position="1"/>
        <end position="38"/>
    </location>
</feature>
<dbReference type="InterPro" id="IPR011611">
    <property type="entry name" value="PfkB_dom"/>
</dbReference>
<dbReference type="InterPro" id="IPR029056">
    <property type="entry name" value="Ribokinase-like"/>
</dbReference>
<evidence type="ECO:0000313" key="6">
    <source>
        <dbReference type="EMBL" id="EKX43125.1"/>
    </source>
</evidence>
<evidence type="ECO:0000313" key="8">
    <source>
        <dbReference type="Proteomes" id="UP000011087"/>
    </source>
</evidence>
<evidence type="ECO:0000259" key="5">
    <source>
        <dbReference type="Pfam" id="PF00294"/>
    </source>
</evidence>
<evidence type="ECO:0000256" key="2">
    <source>
        <dbReference type="ARBA" id="ARBA00022777"/>
    </source>
</evidence>
<feature type="transmembrane region" description="Helical" evidence="4">
    <location>
        <begin position="92"/>
        <end position="112"/>
    </location>
</feature>
<dbReference type="SUPFAM" id="SSF53613">
    <property type="entry name" value="Ribokinase-like"/>
    <property type="match status" value="1"/>
</dbReference>
<dbReference type="Gene3D" id="3.40.1190.20">
    <property type="match status" value="1"/>
</dbReference>